<dbReference type="SMART" id="SM00838">
    <property type="entry name" value="EFG_C"/>
    <property type="match status" value="1"/>
</dbReference>
<dbReference type="SUPFAM" id="SSF54980">
    <property type="entry name" value="EF-G C-terminal domain-like"/>
    <property type="match status" value="2"/>
</dbReference>
<evidence type="ECO:0000313" key="7">
    <source>
        <dbReference type="EMBL" id="KKQ97842.1"/>
    </source>
</evidence>
<dbReference type="InterPro" id="IPR009022">
    <property type="entry name" value="EFG_III"/>
</dbReference>
<dbReference type="GO" id="GO:0005525">
    <property type="term" value="F:GTP binding"/>
    <property type="evidence" value="ECO:0007669"/>
    <property type="project" value="UniProtKB-KW"/>
</dbReference>
<dbReference type="Pfam" id="PF00679">
    <property type="entry name" value="EFG_C"/>
    <property type="match status" value="1"/>
</dbReference>
<dbReference type="Pfam" id="PF03764">
    <property type="entry name" value="EFG_IV"/>
    <property type="match status" value="1"/>
</dbReference>
<evidence type="ECO:0000256" key="2">
    <source>
        <dbReference type="ARBA" id="ARBA00022768"/>
    </source>
</evidence>
<name>A0A0G0M3F5_9BACT</name>
<evidence type="ECO:0000256" key="1">
    <source>
        <dbReference type="ARBA" id="ARBA00022741"/>
    </source>
</evidence>
<dbReference type="InterPro" id="IPR035649">
    <property type="entry name" value="EFG_V"/>
</dbReference>
<feature type="domain" description="Translation elongation factor EFG/EF2" evidence="6">
    <location>
        <begin position="148"/>
        <end position="266"/>
    </location>
</feature>
<dbReference type="PANTHER" id="PTHR43261">
    <property type="entry name" value="TRANSLATION ELONGATION FACTOR G-RELATED"/>
    <property type="match status" value="1"/>
</dbReference>
<dbReference type="InterPro" id="IPR000640">
    <property type="entry name" value="EFG_V-like"/>
</dbReference>
<dbReference type="PATRIC" id="fig|1618574.4.peg.1787"/>
<dbReference type="SUPFAM" id="SSF54211">
    <property type="entry name" value="Ribosomal protein S5 domain 2-like"/>
    <property type="match status" value="1"/>
</dbReference>
<keyword evidence="2 7" id="KW-0251">Elongation factor</keyword>
<dbReference type="PANTHER" id="PTHR43261:SF1">
    <property type="entry name" value="RIBOSOME-RELEASING FACTOR 2, MITOCHONDRIAL"/>
    <property type="match status" value="1"/>
</dbReference>
<dbReference type="Pfam" id="PF14492">
    <property type="entry name" value="EFG_III"/>
    <property type="match status" value="1"/>
</dbReference>
<keyword evidence="4" id="KW-0342">GTP-binding</keyword>
<dbReference type="CDD" id="cd01434">
    <property type="entry name" value="EFG_mtEFG1_IV"/>
    <property type="match status" value="1"/>
</dbReference>
<dbReference type="CDD" id="cd03713">
    <property type="entry name" value="EFG_mtEFG_C"/>
    <property type="match status" value="1"/>
</dbReference>
<dbReference type="InterPro" id="IPR009000">
    <property type="entry name" value="Transl_B-barrel_sf"/>
</dbReference>
<evidence type="ECO:0000256" key="4">
    <source>
        <dbReference type="ARBA" id="ARBA00023134"/>
    </source>
</evidence>
<dbReference type="Gene3D" id="3.30.230.10">
    <property type="match status" value="1"/>
</dbReference>
<dbReference type="Gene3D" id="3.30.70.870">
    <property type="entry name" value="Elongation Factor G (Translational Gtpase), domain 3"/>
    <property type="match status" value="1"/>
</dbReference>
<evidence type="ECO:0000259" key="5">
    <source>
        <dbReference type="SMART" id="SM00838"/>
    </source>
</evidence>
<dbReference type="InterPro" id="IPR005517">
    <property type="entry name" value="Transl_elong_EFG/EF2_IV"/>
</dbReference>
<dbReference type="InterPro" id="IPR047872">
    <property type="entry name" value="EFG_IV"/>
</dbReference>
<feature type="non-terminal residue" evidence="7">
    <location>
        <position position="1"/>
    </location>
</feature>
<dbReference type="FunFam" id="3.30.230.10:FF:000003">
    <property type="entry name" value="Elongation factor G"/>
    <property type="match status" value="1"/>
</dbReference>
<dbReference type="SUPFAM" id="SSF50447">
    <property type="entry name" value="Translation proteins"/>
    <property type="match status" value="1"/>
</dbReference>
<dbReference type="EMBL" id="LBWB01000043">
    <property type="protein sequence ID" value="KKQ97842.1"/>
    <property type="molecule type" value="Genomic_DNA"/>
</dbReference>
<dbReference type="AlphaFoldDB" id="A0A0G0M3F5"/>
<dbReference type="InterPro" id="IPR014721">
    <property type="entry name" value="Ribsml_uS5_D2-typ_fold_subgr"/>
</dbReference>
<dbReference type="InterPro" id="IPR041095">
    <property type="entry name" value="EFG_II"/>
</dbReference>
<accession>A0A0G0M3F5</accession>
<dbReference type="GO" id="GO:0032790">
    <property type="term" value="P:ribosome disassembly"/>
    <property type="evidence" value="ECO:0007669"/>
    <property type="project" value="TreeGrafter"/>
</dbReference>
<protein>
    <submittedName>
        <fullName evidence="7">Elongation factor G</fullName>
    </submittedName>
</protein>
<proteinExistence type="predicted"/>
<dbReference type="Gene3D" id="3.30.70.240">
    <property type="match status" value="1"/>
</dbReference>
<dbReference type="Proteomes" id="UP000033881">
    <property type="component" value="Unassembled WGS sequence"/>
</dbReference>
<sequence>SGKIKSGEVIMNVSKQRDERIGKLVLLHADQRELIEEAYAGEIVAVVGIRETTTGNSLSNLNSPIILESISFPEPVISLAIEPATKSDQEKMGLALQKLSDEDPTFKIKSNPETGQTIISGMGELQLEILVDRMKREFGVDAKTGAPQVAYKETIKKIAQGEGKYIRQTGGRGQYGHCFLRVEPKGRGEGYEWKSEIKGGAIPSEFVPAIEKGVREKMENGILAGFPMTDMKVIVYDGSYHEVDSSEIAFKIAGSLAVEEAARHADMVLLEPIMKIEVSTPDEFMGDIIGDLSSKRSQIQGTEKRGNMTVILGQVPLAEVPGYATKLRSISQGRASFYMEPSHYEEVPVNIQAQIIAKSGKVEMPRG</sequence>
<evidence type="ECO:0000259" key="6">
    <source>
        <dbReference type="SMART" id="SM00889"/>
    </source>
</evidence>
<keyword evidence="1" id="KW-0547">Nucleotide-binding</keyword>
<dbReference type="Pfam" id="PF03144">
    <property type="entry name" value="GTP_EFTU_D2"/>
    <property type="match status" value="1"/>
</dbReference>
<evidence type="ECO:0000256" key="3">
    <source>
        <dbReference type="ARBA" id="ARBA00022917"/>
    </source>
</evidence>
<feature type="domain" description="Elongation factor EFG" evidence="5">
    <location>
        <begin position="268"/>
        <end position="355"/>
    </location>
</feature>
<dbReference type="InterPro" id="IPR020568">
    <property type="entry name" value="Ribosomal_Su5_D2-typ_SF"/>
</dbReference>
<comment type="caution">
    <text evidence="7">The sequence shown here is derived from an EMBL/GenBank/DDBJ whole genome shotgun (WGS) entry which is preliminary data.</text>
</comment>
<dbReference type="CDD" id="cd16262">
    <property type="entry name" value="EFG_III"/>
    <property type="match status" value="1"/>
</dbReference>
<reference evidence="7 8" key="1">
    <citation type="journal article" date="2015" name="Nature">
        <title>rRNA introns, odd ribosomes, and small enigmatic genomes across a large radiation of phyla.</title>
        <authorList>
            <person name="Brown C.T."/>
            <person name="Hug L.A."/>
            <person name="Thomas B.C."/>
            <person name="Sharon I."/>
            <person name="Castelle C.J."/>
            <person name="Singh A."/>
            <person name="Wilkins M.J."/>
            <person name="Williams K.H."/>
            <person name="Banfield J.F."/>
        </authorList>
    </citation>
    <scope>NUCLEOTIDE SEQUENCE [LARGE SCALE GENOMIC DNA]</scope>
</reference>
<dbReference type="STRING" id="1618574.UT24_C0043G0001"/>
<gene>
    <name evidence="7" type="ORF">UT24_C0043G0001</name>
</gene>
<evidence type="ECO:0000313" key="8">
    <source>
        <dbReference type="Proteomes" id="UP000033881"/>
    </source>
</evidence>
<dbReference type="FunFam" id="3.30.70.870:FF:000001">
    <property type="entry name" value="Elongation factor G"/>
    <property type="match status" value="1"/>
</dbReference>
<keyword evidence="3" id="KW-0648">Protein biosynthesis</keyword>
<dbReference type="InterPro" id="IPR004161">
    <property type="entry name" value="EFTu-like_2"/>
</dbReference>
<dbReference type="Gene3D" id="2.40.30.10">
    <property type="entry name" value="Translation factors"/>
    <property type="match status" value="1"/>
</dbReference>
<dbReference type="FunFam" id="3.30.70.240:FF:000001">
    <property type="entry name" value="Elongation factor G"/>
    <property type="match status" value="1"/>
</dbReference>
<organism evidence="7 8">
    <name type="scientific">Candidatus Woesebacteria bacterium GW2011_GWB1_39_12</name>
    <dbReference type="NCBI Taxonomy" id="1618574"/>
    <lineage>
        <taxon>Bacteria</taxon>
        <taxon>Candidatus Woeseibacteriota</taxon>
    </lineage>
</organism>
<dbReference type="GO" id="GO:0003746">
    <property type="term" value="F:translation elongation factor activity"/>
    <property type="evidence" value="ECO:0007669"/>
    <property type="project" value="UniProtKB-KW"/>
</dbReference>
<dbReference type="InterPro" id="IPR035647">
    <property type="entry name" value="EFG_III/V"/>
</dbReference>
<dbReference type="SMART" id="SM00889">
    <property type="entry name" value="EFG_IV"/>
    <property type="match status" value="1"/>
</dbReference>